<dbReference type="OrthoDB" id="7888886at2"/>
<dbReference type="eggNOG" id="COG0457">
    <property type="taxonomic scope" value="Bacteria"/>
</dbReference>
<evidence type="ECO:0000313" key="3">
    <source>
        <dbReference type="EMBL" id="ADZ70419.1"/>
    </source>
</evidence>
<organism evidence="3 4">
    <name type="scientific">Polymorphum gilvum (strain LMG 25793 / CGMCC 1.9160 / SL003B-26A1)</name>
    <dbReference type="NCBI Taxonomy" id="991905"/>
    <lineage>
        <taxon>Bacteria</taxon>
        <taxon>Pseudomonadati</taxon>
        <taxon>Pseudomonadota</taxon>
        <taxon>Alphaproteobacteria</taxon>
        <taxon>Rhodobacterales</taxon>
        <taxon>Paracoccaceae</taxon>
        <taxon>Polymorphum</taxon>
    </lineage>
</organism>
<accession>F2IXA1</accession>
<dbReference type="InterPro" id="IPR005158">
    <property type="entry name" value="BTAD"/>
</dbReference>
<name>F2IXA1_POLGS</name>
<dbReference type="EMBL" id="CP002568">
    <property type="protein sequence ID" value="ADZ70419.1"/>
    <property type="molecule type" value="Genomic_DNA"/>
</dbReference>
<dbReference type="Gene3D" id="1.25.40.10">
    <property type="entry name" value="Tetratricopeptide repeat domain"/>
    <property type="match status" value="2"/>
</dbReference>
<dbReference type="Gene3D" id="1.10.10.10">
    <property type="entry name" value="Winged helix-like DNA-binding domain superfamily/Winged helix DNA-binding domain"/>
    <property type="match status" value="1"/>
</dbReference>
<protein>
    <recommendedName>
        <fullName evidence="2">Bacterial transcriptional activator domain-containing protein</fullName>
    </recommendedName>
</protein>
<keyword evidence="1" id="KW-0802">TPR repeat</keyword>
<dbReference type="RefSeq" id="WP_013652737.1">
    <property type="nucleotide sequence ID" value="NC_015259.1"/>
</dbReference>
<dbReference type="InterPro" id="IPR036388">
    <property type="entry name" value="WH-like_DNA-bd_sf"/>
</dbReference>
<dbReference type="AlphaFoldDB" id="F2IXA1"/>
<dbReference type="Proteomes" id="UP000008130">
    <property type="component" value="Chromosome"/>
</dbReference>
<evidence type="ECO:0000259" key="2">
    <source>
        <dbReference type="SMART" id="SM01043"/>
    </source>
</evidence>
<dbReference type="eggNOG" id="COG3629">
    <property type="taxonomic scope" value="Bacteria"/>
</dbReference>
<feature type="repeat" description="TPR" evidence="1">
    <location>
        <begin position="486"/>
        <end position="519"/>
    </location>
</feature>
<keyword evidence="4" id="KW-1185">Reference proteome</keyword>
<proteinExistence type="predicted"/>
<dbReference type="SMART" id="SM01043">
    <property type="entry name" value="BTAD"/>
    <property type="match status" value="1"/>
</dbReference>
<dbReference type="InterPro" id="IPR019734">
    <property type="entry name" value="TPR_rpt"/>
</dbReference>
<gene>
    <name evidence="3" type="ordered locus">SL003B_1993</name>
</gene>
<dbReference type="PROSITE" id="PS50005">
    <property type="entry name" value="TPR"/>
    <property type="match status" value="1"/>
</dbReference>
<evidence type="ECO:0000256" key="1">
    <source>
        <dbReference type="PROSITE-ProRule" id="PRU00339"/>
    </source>
</evidence>
<dbReference type="STRING" id="991905.SL003B_1993"/>
<dbReference type="SUPFAM" id="SSF48452">
    <property type="entry name" value="TPR-like"/>
    <property type="match status" value="2"/>
</dbReference>
<feature type="domain" description="Bacterial transcriptional activator" evidence="2">
    <location>
        <begin position="102"/>
        <end position="238"/>
    </location>
</feature>
<reference evidence="3 4" key="1">
    <citation type="journal article" date="2011" name="J. Bacteriol.">
        <title>Complete genome sequence of Polymorphum gilvum SL003B-26A1T, a crude oil-degrading bacterium from oil-polluted saline soil.</title>
        <authorList>
            <person name="Li S.G."/>
            <person name="Tang Y.Q."/>
            <person name="Nie Y."/>
            <person name="Cai M."/>
            <person name="Wu X.L."/>
        </authorList>
    </citation>
    <scope>NUCLEOTIDE SEQUENCE [LARGE SCALE GENOMIC DNA]</scope>
    <source>
        <strain evidence="4">LMG 25793 / CGMCC 1.9160 / SL003B-26A1</strain>
    </source>
</reference>
<dbReference type="Pfam" id="PF03704">
    <property type="entry name" value="BTAD"/>
    <property type="match status" value="1"/>
</dbReference>
<dbReference type="InterPro" id="IPR051677">
    <property type="entry name" value="AfsR-DnrI-RedD_regulator"/>
</dbReference>
<dbReference type="InterPro" id="IPR011990">
    <property type="entry name" value="TPR-like_helical_dom_sf"/>
</dbReference>
<dbReference type="KEGG" id="pgv:SL003B_1993"/>
<dbReference type="PANTHER" id="PTHR35807">
    <property type="entry name" value="TRANSCRIPTIONAL REGULATOR REDD-RELATED"/>
    <property type="match status" value="1"/>
</dbReference>
<dbReference type="HOGENOM" id="CLU_430105_0_0_5"/>
<sequence length="666" mass="75151">MGDRLYFQTLGQPRLIRADGTPVALKTRKALALLGYLVRRPGQTETRGELGALLWSDADRAKAAVSLRQALRHIRRAEDEIGMRLVEASPTSLSLRPDTMTTDLEALSRGLGDADPATIRAAARLWEGDFLYGFDALDPVFAEWLSVEQDRVRSDLGDWAIRILEDLGSRAGIDQREALARFLLALDPTHEFAHKTLIRLYIDQGLKERALRQYRDCVRELKAHLDIEPSAEIRQLVENDGAGAAVRAPTRASEALMGSAEVDLPSLRRDIVLPVISIANLTYGKDYDYRAHSLRDEVIAGLSAYRCFELYEAAYWGDDETPAPTRVEGGELGSFILRFRKDRMINRIYVQLENRSSGQIAFNEVVDLETIRDADDRAEAVFRTVSRVHSHIIGRLRQRPGRTPFARWCQAEALIWEFNRQADEKAFSILSELEESFSSFSLIYAGKASITLKQLRFYPTAGVEAIDLRGVLAQAEKAVLLDPWQVINHRMFGWLSLQCGHHDDARRAFDQALKLNPLDPMNVMSAAEAMAYLGDVRAARSHAERAFRLLNTVPRILYDYLANIQFAAGDYDQCVTFLERAPIDSMPSLVTRVAALTCTNRPEEAEFALSRLLARFEQQFGSRPQYASGEIQAWLKRVNLFSHPEAHRSFQNAFDVISNTLHGRYP</sequence>
<evidence type="ECO:0000313" key="4">
    <source>
        <dbReference type="Proteomes" id="UP000008130"/>
    </source>
</evidence>